<dbReference type="GO" id="GO:0032300">
    <property type="term" value="C:mismatch repair complex"/>
    <property type="evidence" value="ECO:0007669"/>
    <property type="project" value="InterPro"/>
</dbReference>
<dbReference type="OrthoDB" id="10263226at2759"/>
<dbReference type="PANTHER" id="PTHR10073:SF12">
    <property type="entry name" value="DNA MISMATCH REPAIR PROTEIN MLH1"/>
    <property type="match status" value="1"/>
</dbReference>
<dbReference type="GO" id="GO:0006298">
    <property type="term" value="P:mismatch repair"/>
    <property type="evidence" value="ECO:0007669"/>
    <property type="project" value="InterPro"/>
</dbReference>
<dbReference type="Gene3D" id="3.30.230.10">
    <property type="match status" value="1"/>
</dbReference>
<dbReference type="InterPro" id="IPR036890">
    <property type="entry name" value="HATPase_C_sf"/>
</dbReference>
<dbReference type="GO" id="GO:0005524">
    <property type="term" value="F:ATP binding"/>
    <property type="evidence" value="ECO:0007669"/>
    <property type="project" value="InterPro"/>
</dbReference>
<dbReference type="InterPro" id="IPR038973">
    <property type="entry name" value="MutL/Mlh/Pms-like"/>
</dbReference>
<accession>A0A059F578</accession>
<feature type="domain" description="DNA mismatch repair protein S5" evidence="6">
    <location>
        <begin position="199"/>
        <end position="312"/>
    </location>
</feature>
<dbReference type="InterPro" id="IPR020568">
    <property type="entry name" value="Ribosomal_Su5_D2-typ_SF"/>
</dbReference>
<evidence type="ECO:0000256" key="1">
    <source>
        <dbReference type="ARBA" id="ARBA00004123"/>
    </source>
</evidence>
<dbReference type="InterPro" id="IPR032189">
    <property type="entry name" value="Mlh1_C"/>
</dbReference>
<dbReference type="SUPFAM" id="SSF54211">
    <property type="entry name" value="Ribosomal protein S5 domain 2-like"/>
    <property type="match status" value="1"/>
</dbReference>
<dbReference type="Proteomes" id="UP000030655">
    <property type="component" value="Unassembled WGS sequence"/>
</dbReference>
<organism evidence="7 8">
    <name type="scientific">Anncaliia algerae PRA339</name>
    <dbReference type="NCBI Taxonomy" id="1288291"/>
    <lineage>
        <taxon>Eukaryota</taxon>
        <taxon>Fungi</taxon>
        <taxon>Fungi incertae sedis</taxon>
        <taxon>Microsporidia</taxon>
        <taxon>Tubulinosematoidea</taxon>
        <taxon>Tubulinosematidae</taxon>
        <taxon>Anncaliia</taxon>
    </lineage>
</organism>
<dbReference type="HOGENOM" id="CLU_004131_2_2_1"/>
<dbReference type="STRING" id="1288291.A0A059F578"/>
<dbReference type="InterPro" id="IPR013507">
    <property type="entry name" value="DNA_mismatch_S5_2-like"/>
</dbReference>
<dbReference type="Pfam" id="PF16413">
    <property type="entry name" value="Mlh1_C"/>
    <property type="match status" value="1"/>
</dbReference>
<evidence type="ECO:0000256" key="5">
    <source>
        <dbReference type="ARBA" id="ARBA00023242"/>
    </source>
</evidence>
<reference evidence="7 8" key="2">
    <citation type="submission" date="2014-03" db="EMBL/GenBank/DDBJ databases">
        <title>The Genome Sequence of Anncaliia algerae insect isolate PRA339.</title>
        <authorList>
            <consortium name="The Broad Institute Genome Sequencing Platform"/>
            <consortium name="The Broad Institute Genome Sequencing Center for Infectious Disease"/>
            <person name="Cuomo C."/>
            <person name="Becnel J."/>
            <person name="Sanscrainte N."/>
            <person name="Walker B."/>
            <person name="Young S.K."/>
            <person name="Zeng Q."/>
            <person name="Gargeya S."/>
            <person name="Fitzgerald M."/>
            <person name="Haas B."/>
            <person name="Abouelleil A."/>
            <person name="Alvarado L."/>
            <person name="Arachchi H.M."/>
            <person name="Berlin A.M."/>
            <person name="Chapman S.B."/>
            <person name="Dewar J."/>
            <person name="Goldberg J."/>
            <person name="Griggs A."/>
            <person name="Gujja S."/>
            <person name="Hansen M."/>
            <person name="Howarth C."/>
            <person name="Imamovic A."/>
            <person name="Larimer J."/>
            <person name="McCowan C."/>
            <person name="Murphy C."/>
            <person name="Neiman D."/>
            <person name="Pearson M."/>
            <person name="Priest M."/>
            <person name="Roberts A."/>
            <person name="Saif S."/>
            <person name="Shea T."/>
            <person name="Sisk P."/>
            <person name="Sykes S."/>
            <person name="Wortman J."/>
            <person name="Nusbaum C."/>
            <person name="Birren B."/>
        </authorList>
    </citation>
    <scope>NUCLEOTIDE SEQUENCE [LARGE SCALE GENOMIC DNA]</scope>
    <source>
        <strain evidence="7 8">PRA339</strain>
    </source>
</reference>
<dbReference type="Gene3D" id="3.30.565.10">
    <property type="entry name" value="Histidine kinase-like ATPase, C-terminal domain"/>
    <property type="match status" value="1"/>
</dbReference>
<comment type="subcellular location">
    <subcellularLocation>
        <location evidence="1">Nucleus</location>
    </subcellularLocation>
</comment>
<comment type="similarity">
    <text evidence="2">Belongs to the DNA mismatch repair MutL/HexB family.</text>
</comment>
<sequence>MIIKLSEETISKISSGETVSSPSTIIKELLENSLDAGSSEITIELKNDLSLSIDDNGTGIKEEDLPLLCARYCTSKLQNIDDLNNISTYGFRGEALASISLCSDLYVKSGNYECIYKENELISKKRVAYKNGCYFNISNIFYNNISRREYFYKRKEELRKMIDLVFYYKIISNVKINLLLNSKSIDKFCINSINIPDKCKAIQNYHFIEESLLYNESENILLIFSPPALHLNKSIIKIFLNKRLIANNRVKLELINLYKSILPTDKYPLIFLGIKFPQEQVDINIHPSKQEAMFDEIFVIKEAIKMIKEGLNDSDMHIPLKNNYEKIVQKSEKSENFNNTQKIYENEQDSLFSKFYLRKREFKLQSIKILKEEIISNSSIDLNKLIYVGIDRNGCYCQLSDKLMKFNIHKLIYLFFKQILILEFGDFDKEYTDYELNEEINEEKIEFLNYYFFIKIKDNKIKEAPSKLGIKLNDDQLNTFVKLVNEIEFNDELEVFKLILNKLALLFAESTKMNEIFFDVMKKRIISNNEIIECFYEVTTLNKLYKLFDRV</sequence>
<dbReference type="InterPro" id="IPR014721">
    <property type="entry name" value="Ribsml_uS5_D2-typ_fold_subgr"/>
</dbReference>
<dbReference type="Pfam" id="PF01119">
    <property type="entry name" value="DNA_mis_repair"/>
    <property type="match status" value="1"/>
</dbReference>
<dbReference type="InterPro" id="IPR014762">
    <property type="entry name" value="DNA_mismatch_repair_CS"/>
</dbReference>
<dbReference type="InterPro" id="IPR002099">
    <property type="entry name" value="MutL/Mlh/PMS"/>
</dbReference>
<dbReference type="GO" id="GO:0016887">
    <property type="term" value="F:ATP hydrolysis activity"/>
    <property type="evidence" value="ECO:0007669"/>
    <property type="project" value="InterPro"/>
</dbReference>
<dbReference type="EMBL" id="KK365131">
    <property type="protein sequence ID" value="KCZ82262.1"/>
    <property type="molecule type" value="Genomic_DNA"/>
</dbReference>
<evidence type="ECO:0000313" key="8">
    <source>
        <dbReference type="Proteomes" id="UP000030655"/>
    </source>
</evidence>
<keyword evidence="8" id="KW-1185">Reference proteome</keyword>
<dbReference type="CDD" id="cd00782">
    <property type="entry name" value="MutL_Trans"/>
    <property type="match status" value="1"/>
</dbReference>
<evidence type="ECO:0000259" key="6">
    <source>
        <dbReference type="SMART" id="SM01340"/>
    </source>
</evidence>
<dbReference type="PANTHER" id="PTHR10073">
    <property type="entry name" value="DNA MISMATCH REPAIR PROTEIN MLH, PMS, MUTL"/>
    <property type="match status" value="1"/>
</dbReference>
<evidence type="ECO:0000313" key="7">
    <source>
        <dbReference type="EMBL" id="KCZ82262.1"/>
    </source>
</evidence>
<dbReference type="GO" id="GO:0140664">
    <property type="term" value="F:ATP-dependent DNA damage sensor activity"/>
    <property type="evidence" value="ECO:0007669"/>
    <property type="project" value="InterPro"/>
</dbReference>
<dbReference type="GO" id="GO:0030983">
    <property type="term" value="F:mismatched DNA binding"/>
    <property type="evidence" value="ECO:0007669"/>
    <property type="project" value="InterPro"/>
</dbReference>
<dbReference type="SMART" id="SM01340">
    <property type="entry name" value="DNA_mis_repair"/>
    <property type="match status" value="1"/>
</dbReference>
<dbReference type="NCBIfam" id="TIGR00585">
    <property type="entry name" value="mutl"/>
    <property type="match status" value="1"/>
</dbReference>
<protein>
    <recommendedName>
        <fullName evidence="6">DNA mismatch repair protein S5 domain-containing protein</fullName>
    </recommendedName>
</protein>
<name>A0A059F578_9MICR</name>
<reference evidence="8" key="1">
    <citation type="submission" date="2013-02" db="EMBL/GenBank/DDBJ databases">
        <authorList>
            <consortium name="The Broad Institute Genome Sequencing Platform"/>
            <person name="Cuomo C."/>
            <person name="Becnel J."/>
            <person name="Sanscrainte N."/>
            <person name="Walker B."/>
            <person name="Young S.K."/>
            <person name="Zeng Q."/>
            <person name="Gargeya S."/>
            <person name="Fitzgerald M."/>
            <person name="Haas B."/>
            <person name="Abouelleil A."/>
            <person name="Alvarado L."/>
            <person name="Arachchi H.M."/>
            <person name="Berlin A.M."/>
            <person name="Chapman S.B."/>
            <person name="Dewar J."/>
            <person name="Goldberg J."/>
            <person name="Griggs A."/>
            <person name="Gujja S."/>
            <person name="Hansen M."/>
            <person name="Howarth C."/>
            <person name="Imamovic A."/>
            <person name="Larimer J."/>
            <person name="McCowan C."/>
            <person name="Murphy C."/>
            <person name="Neiman D."/>
            <person name="Pearson M."/>
            <person name="Priest M."/>
            <person name="Roberts A."/>
            <person name="Saif S."/>
            <person name="Shea T."/>
            <person name="Sisk P."/>
            <person name="Sykes S."/>
            <person name="Wortman J."/>
            <person name="Nusbaum C."/>
            <person name="Birren B."/>
        </authorList>
    </citation>
    <scope>NUCLEOTIDE SEQUENCE [LARGE SCALE GENOMIC DNA]</scope>
    <source>
        <strain evidence="8">PRA339</strain>
    </source>
</reference>
<proteinExistence type="inferred from homology"/>
<dbReference type="PROSITE" id="PS00058">
    <property type="entry name" value="DNA_MISMATCH_REPAIR_1"/>
    <property type="match status" value="1"/>
</dbReference>
<dbReference type="Pfam" id="PF13589">
    <property type="entry name" value="HATPase_c_3"/>
    <property type="match status" value="1"/>
</dbReference>
<keyword evidence="4" id="KW-0234">DNA repair</keyword>
<evidence type="ECO:0000256" key="3">
    <source>
        <dbReference type="ARBA" id="ARBA00022763"/>
    </source>
</evidence>
<dbReference type="VEuPathDB" id="MicrosporidiaDB:H312_00285"/>
<evidence type="ECO:0000256" key="4">
    <source>
        <dbReference type="ARBA" id="ARBA00023204"/>
    </source>
</evidence>
<dbReference type="SUPFAM" id="SSF55874">
    <property type="entry name" value="ATPase domain of HSP90 chaperone/DNA topoisomerase II/histidine kinase"/>
    <property type="match status" value="1"/>
</dbReference>
<evidence type="ECO:0000256" key="2">
    <source>
        <dbReference type="ARBA" id="ARBA00006082"/>
    </source>
</evidence>
<dbReference type="AlphaFoldDB" id="A0A059F578"/>
<dbReference type="GO" id="GO:0005634">
    <property type="term" value="C:nucleus"/>
    <property type="evidence" value="ECO:0007669"/>
    <property type="project" value="UniProtKB-SubCell"/>
</dbReference>
<keyword evidence="5" id="KW-0539">Nucleus</keyword>
<gene>
    <name evidence="7" type="ORF">H312_00285</name>
</gene>
<keyword evidence="3" id="KW-0227">DNA damage</keyword>